<proteinExistence type="predicted"/>
<protein>
    <recommendedName>
        <fullName evidence="1">DUF7730 domain-containing protein</fullName>
    </recommendedName>
</protein>
<accession>A0A6A6X8P7</accession>
<keyword evidence="3" id="KW-1185">Reference proteome</keyword>
<evidence type="ECO:0000259" key="1">
    <source>
        <dbReference type="Pfam" id="PF24864"/>
    </source>
</evidence>
<organism evidence="2 3">
    <name type="scientific">Melanomma pulvis-pyrius CBS 109.77</name>
    <dbReference type="NCBI Taxonomy" id="1314802"/>
    <lineage>
        <taxon>Eukaryota</taxon>
        <taxon>Fungi</taxon>
        <taxon>Dikarya</taxon>
        <taxon>Ascomycota</taxon>
        <taxon>Pezizomycotina</taxon>
        <taxon>Dothideomycetes</taxon>
        <taxon>Pleosporomycetidae</taxon>
        <taxon>Pleosporales</taxon>
        <taxon>Melanommataceae</taxon>
        <taxon>Melanomma</taxon>
    </lineage>
</organism>
<feature type="domain" description="DUF7730" evidence="1">
    <location>
        <begin position="101"/>
        <end position="299"/>
    </location>
</feature>
<dbReference type="Proteomes" id="UP000799757">
    <property type="component" value="Unassembled WGS sequence"/>
</dbReference>
<dbReference type="AlphaFoldDB" id="A0A6A6X8P7"/>
<dbReference type="EMBL" id="MU001956">
    <property type="protein sequence ID" value="KAF2792752.1"/>
    <property type="molecule type" value="Genomic_DNA"/>
</dbReference>
<dbReference type="OrthoDB" id="3801532at2759"/>
<evidence type="ECO:0000313" key="2">
    <source>
        <dbReference type="EMBL" id="KAF2792752.1"/>
    </source>
</evidence>
<gene>
    <name evidence="2" type="ORF">K505DRAFT_338402</name>
</gene>
<dbReference type="Pfam" id="PF24864">
    <property type="entry name" value="DUF7730"/>
    <property type="match status" value="1"/>
</dbReference>
<dbReference type="PANTHER" id="PTHR38790">
    <property type="entry name" value="2EXR DOMAIN-CONTAINING PROTEIN-RELATED"/>
    <property type="match status" value="1"/>
</dbReference>
<reference evidence="2" key="1">
    <citation type="journal article" date="2020" name="Stud. Mycol.">
        <title>101 Dothideomycetes genomes: a test case for predicting lifestyles and emergence of pathogens.</title>
        <authorList>
            <person name="Haridas S."/>
            <person name="Albert R."/>
            <person name="Binder M."/>
            <person name="Bloem J."/>
            <person name="Labutti K."/>
            <person name="Salamov A."/>
            <person name="Andreopoulos B."/>
            <person name="Baker S."/>
            <person name="Barry K."/>
            <person name="Bills G."/>
            <person name="Bluhm B."/>
            <person name="Cannon C."/>
            <person name="Castanera R."/>
            <person name="Culley D."/>
            <person name="Daum C."/>
            <person name="Ezra D."/>
            <person name="Gonzalez J."/>
            <person name="Henrissat B."/>
            <person name="Kuo A."/>
            <person name="Liang C."/>
            <person name="Lipzen A."/>
            <person name="Lutzoni F."/>
            <person name="Magnuson J."/>
            <person name="Mondo S."/>
            <person name="Nolan M."/>
            <person name="Ohm R."/>
            <person name="Pangilinan J."/>
            <person name="Park H.-J."/>
            <person name="Ramirez L."/>
            <person name="Alfaro M."/>
            <person name="Sun H."/>
            <person name="Tritt A."/>
            <person name="Yoshinaga Y."/>
            <person name="Zwiers L.-H."/>
            <person name="Turgeon B."/>
            <person name="Goodwin S."/>
            <person name="Spatafora J."/>
            <person name="Crous P."/>
            <person name="Grigoriev I."/>
        </authorList>
    </citation>
    <scope>NUCLEOTIDE SEQUENCE</scope>
    <source>
        <strain evidence="2">CBS 109.77</strain>
    </source>
</reference>
<dbReference type="InterPro" id="IPR056632">
    <property type="entry name" value="DUF7730"/>
</dbReference>
<evidence type="ECO:0000313" key="3">
    <source>
        <dbReference type="Proteomes" id="UP000799757"/>
    </source>
</evidence>
<sequence>MHMSTRCRLHRRGGYRGEYGKAKRAWKWVKAWLTVVWDWGFCWWERRRDAVPPRITTRTIDKMLEGEGERDTKSLIRWMRIGKARGKKEAKGMEKTRICDQEGSFFFKLPAELRNKIYQHLFKEERVYIAFDKGRLGCYKAVMSEDGKVETKKRAALGLMPFIGCCWRVYTETIPLLYSSPTFVVTHPSTFLIFSYLIPAPRFHAIRSLILDFGVYIPGNLKAHLTTLSARIQLREKVEFHALHVSQHRAFYNEALVDLGIRRKAGGEKTVWTCVCAILDQMEALVDLRVSVMEWTHGKVLEPLEGLLSKKREDGGVGMRTLLVETLFGTRNGFMTQMWWEGGFNGEEGDGEGRWRRLKHEDGYPEDLILLGVGVA</sequence>
<name>A0A6A6X8P7_9PLEO</name>